<dbReference type="EMBL" id="JAQJZJ010000003">
    <property type="protein sequence ID" value="MDA7086534.1"/>
    <property type="molecule type" value="Genomic_DNA"/>
</dbReference>
<accession>A0ABT4XE92</accession>
<sequence length="201" mass="21957">MSDYFYKSAAPAVVAIVRDFYTQKDALNAGLLALGQLFGGAVAPMRDITGHYAGGVKLSASRELDVHWRRPDDYGYRALRVAATPAKGTTKEERAAIRAEHERLLGLWRDHCPPRLSAHKFWGQLGVNTGSLMMCGGIKFELDGTAYFHLGFAINEAEHLAEVAACQPTAGWIEGAVEIVASEFQAARHNKLEQQKEVASA</sequence>
<evidence type="ECO:0000313" key="2">
    <source>
        <dbReference type="Proteomes" id="UP001212042"/>
    </source>
</evidence>
<reference evidence="1 2" key="1">
    <citation type="submission" date="2023-01" db="EMBL/GenBank/DDBJ databases">
        <title>Pseudomonas SA3-5T sp. nov., isolated from tidal flat sediment.</title>
        <authorList>
            <person name="Kim H.S."/>
            <person name="Kim J.-S."/>
            <person name="Suh M.K."/>
            <person name="Eom M.K."/>
            <person name="Lee J.-S."/>
        </authorList>
    </citation>
    <scope>NUCLEOTIDE SEQUENCE [LARGE SCALE GENOMIC DNA]</scope>
    <source>
        <strain evidence="1 2">SA3-5</strain>
    </source>
</reference>
<keyword evidence="2" id="KW-1185">Reference proteome</keyword>
<comment type="caution">
    <text evidence="1">The sequence shown here is derived from an EMBL/GenBank/DDBJ whole genome shotgun (WGS) entry which is preliminary data.</text>
</comment>
<dbReference type="Proteomes" id="UP001212042">
    <property type="component" value="Unassembled WGS sequence"/>
</dbReference>
<gene>
    <name evidence="1" type="ORF">PH586_09100</name>
</gene>
<evidence type="ECO:0000313" key="1">
    <source>
        <dbReference type="EMBL" id="MDA7086534.1"/>
    </source>
</evidence>
<proteinExistence type="predicted"/>
<organism evidence="1 2">
    <name type="scientific">Pseudomonas aestuarii</name>
    <dbReference type="NCBI Taxonomy" id="3018340"/>
    <lineage>
        <taxon>Bacteria</taxon>
        <taxon>Pseudomonadati</taxon>
        <taxon>Pseudomonadota</taxon>
        <taxon>Gammaproteobacteria</taxon>
        <taxon>Pseudomonadales</taxon>
        <taxon>Pseudomonadaceae</taxon>
        <taxon>Pseudomonas</taxon>
    </lineage>
</organism>
<dbReference type="RefSeq" id="WP_271347436.1">
    <property type="nucleotide sequence ID" value="NZ_JAQJZJ010000003.1"/>
</dbReference>
<protein>
    <submittedName>
        <fullName evidence="1">Uncharacterized protein</fullName>
    </submittedName>
</protein>
<name>A0ABT4XE92_9PSED</name>